<feature type="compositionally biased region" description="Polar residues" evidence="4">
    <location>
        <begin position="204"/>
        <end position="214"/>
    </location>
</feature>
<dbReference type="PANTHER" id="PTHR13817:SF166">
    <property type="entry name" value="NEURONAL IGCAM-RELATED"/>
    <property type="match status" value="1"/>
</dbReference>
<feature type="transmembrane region" description="Helical" evidence="5">
    <location>
        <begin position="425"/>
        <end position="445"/>
    </location>
</feature>
<dbReference type="GO" id="GO:0000272">
    <property type="term" value="P:polysaccharide catabolic process"/>
    <property type="evidence" value="ECO:0007669"/>
    <property type="project" value="UniProtKB-KW"/>
</dbReference>
<accession>A0A1H3HMU7</accession>
<dbReference type="Pfam" id="PF00041">
    <property type="entry name" value="fn3"/>
    <property type="match status" value="1"/>
</dbReference>
<keyword evidence="3" id="KW-0119">Carbohydrate metabolism</keyword>
<dbReference type="Gene3D" id="2.60.40.1080">
    <property type="match status" value="1"/>
</dbReference>
<dbReference type="OrthoDB" id="9772095at2"/>
<feature type="region of interest" description="Disordered" evidence="4">
    <location>
        <begin position="301"/>
        <end position="328"/>
    </location>
</feature>
<dbReference type="SMART" id="SM00060">
    <property type="entry name" value="FN3"/>
    <property type="match status" value="2"/>
</dbReference>
<dbReference type="InterPro" id="IPR050964">
    <property type="entry name" value="Striated_Muscle_Regulatory"/>
</dbReference>
<feature type="region of interest" description="Disordered" evidence="4">
    <location>
        <begin position="204"/>
        <end position="232"/>
    </location>
</feature>
<dbReference type="SUPFAM" id="SSF49265">
    <property type="entry name" value="Fibronectin type III"/>
    <property type="match status" value="1"/>
</dbReference>
<name>A0A1H3HMU7_9ACTN</name>
<dbReference type="RefSeq" id="WP_139307155.1">
    <property type="nucleotide sequence ID" value="NZ_FNPH01000001.1"/>
</dbReference>
<keyword evidence="3" id="KW-0624">Polysaccharide degradation</keyword>
<evidence type="ECO:0000256" key="2">
    <source>
        <dbReference type="ARBA" id="ARBA00023295"/>
    </source>
</evidence>
<dbReference type="PROSITE" id="PS50853">
    <property type="entry name" value="FN3"/>
    <property type="match status" value="1"/>
</dbReference>
<evidence type="ECO:0000256" key="1">
    <source>
        <dbReference type="ARBA" id="ARBA00022737"/>
    </source>
</evidence>
<dbReference type="Gene3D" id="2.60.40.10">
    <property type="entry name" value="Immunoglobulins"/>
    <property type="match status" value="1"/>
</dbReference>
<feature type="chain" id="PRO_5039603949" evidence="6">
    <location>
        <begin position="34"/>
        <end position="455"/>
    </location>
</feature>
<reference evidence="9" key="1">
    <citation type="submission" date="2016-10" db="EMBL/GenBank/DDBJ databases">
        <authorList>
            <person name="Varghese N."/>
            <person name="Submissions S."/>
        </authorList>
    </citation>
    <scope>NUCLEOTIDE SEQUENCE [LARGE SCALE GENOMIC DNA]</scope>
    <source>
        <strain evidence="9">DSM 45245</strain>
    </source>
</reference>
<evidence type="ECO:0000256" key="3">
    <source>
        <dbReference type="ARBA" id="ARBA00023326"/>
    </source>
</evidence>
<proteinExistence type="predicted"/>
<dbReference type="GO" id="GO:0016798">
    <property type="term" value="F:hydrolase activity, acting on glycosyl bonds"/>
    <property type="evidence" value="ECO:0007669"/>
    <property type="project" value="UniProtKB-KW"/>
</dbReference>
<dbReference type="STRING" id="405436.SAMN05444365_101897"/>
<keyword evidence="2" id="KW-0326">Glycosidase</keyword>
<evidence type="ECO:0000256" key="4">
    <source>
        <dbReference type="SAM" id="MobiDB-lite"/>
    </source>
</evidence>
<keyword evidence="9" id="KW-1185">Reference proteome</keyword>
<dbReference type="CDD" id="cd00063">
    <property type="entry name" value="FN3"/>
    <property type="match status" value="1"/>
</dbReference>
<keyword evidence="5" id="KW-0812">Transmembrane</keyword>
<feature type="compositionally biased region" description="Low complexity" evidence="4">
    <location>
        <begin position="301"/>
        <end position="316"/>
    </location>
</feature>
<evidence type="ECO:0000313" key="9">
    <source>
        <dbReference type="Proteomes" id="UP000242415"/>
    </source>
</evidence>
<feature type="domain" description="Fibronectin type-III" evidence="7">
    <location>
        <begin position="225"/>
        <end position="315"/>
    </location>
</feature>
<keyword evidence="2" id="KW-0378">Hydrolase</keyword>
<evidence type="ECO:0000313" key="8">
    <source>
        <dbReference type="EMBL" id="SDY16545.1"/>
    </source>
</evidence>
<evidence type="ECO:0000259" key="7">
    <source>
        <dbReference type="PROSITE" id="PS50853"/>
    </source>
</evidence>
<keyword evidence="1" id="KW-0677">Repeat</keyword>
<evidence type="ECO:0000256" key="6">
    <source>
        <dbReference type="SAM" id="SignalP"/>
    </source>
</evidence>
<keyword evidence="6" id="KW-0732">Signal</keyword>
<evidence type="ECO:0000256" key="5">
    <source>
        <dbReference type="SAM" id="Phobius"/>
    </source>
</evidence>
<dbReference type="EMBL" id="FNPH01000001">
    <property type="protein sequence ID" value="SDY16545.1"/>
    <property type="molecule type" value="Genomic_DNA"/>
</dbReference>
<sequence length="455" mass="44653">MHTARPRRRAAGRLRSTLLAAALSLFGSVAVVATTAAPAFACHGMAFANEVKGAAGYTVEVTTIFAGANGITVSANPGTVTISGTSWETGQPPLIATVTGLTPGQASILTVNANLLPSGTACTTYSGSALEAAAAAPALGAATRTADGFTFAITNFNATRYSYAITATNDAQATVDEDGLVTVTGLAAGGSATVTVTATANEGSGYTGTASASRTGRALGGDPEPPAAPAKPTVVAGDSAAKITWVAPATNGAAITGYVVTASPGGATCTAKGNETSCVIAGLSNGTPYTFKVLARSAAGDSAASPASDPRTPAPTTNKDLSIDRPTVEPGGTVTLVAEGYRAGTRVDFYLHSDPVFLGSAVANASGVATLTADLPQGVTGGHTARAIGTGLNGLPLSQDIAVTITASGSGGGDGLPKTGDRLPFGMIGLAAGLLLAGLALLFVARQRNSATNRP</sequence>
<dbReference type="InterPro" id="IPR036116">
    <property type="entry name" value="FN3_sf"/>
</dbReference>
<keyword evidence="5" id="KW-1133">Transmembrane helix</keyword>
<protein>
    <submittedName>
        <fullName evidence="8">Fibronectin type III domain-containing protein</fullName>
    </submittedName>
</protein>
<dbReference type="InterPro" id="IPR003961">
    <property type="entry name" value="FN3_dom"/>
</dbReference>
<dbReference type="PANTHER" id="PTHR13817">
    <property type="entry name" value="TITIN"/>
    <property type="match status" value="1"/>
</dbReference>
<dbReference type="PRINTS" id="PR00014">
    <property type="entry name" value="FNTYPEIII"/>
</dbReference>
<dbReference type="Proteomes" id="UP000242415">
    <property type="component" value="Unassembled WGS sequence"/>
</dbReference>
<gene>
    <name evidence="8" type="ORF">SAMN05444365_101897</name>
</gene>
<dbReference type="InterPro" id="IPR013783">
    <property type="entry name" value="Ig-like_fold"/>
</dbReference>
<dbReference type="AlphaFoldDB" id="A0A1H3HMU7"/>
<keyword evidence="5" id="KW-0472">Membrane</keyword>
<organism evidence="8 9">
    <name type="scientific">Micromonospora pattaloongensis</name>
    <dbReference type="NCBI Taxonomy" id="405436"/>
    <lineage>
        <taxon>Bacteria</taxon>
        <taxon>Bacillati</taxon>
        <taxon>Actinomycetota</taxon>
        <taxon>Actinomycetes</taxon>
        <taxon>Micromonosporales</taxon>
        <taxon>Micromonosporaceae</taxon>
        <taxon>Micromonospora</taxon>
    </lineage>
</organism>
<feature type="signal peptide" evidence="6">
    <location>
        <begin position="1"/>
        <end position="33"/>
    </location>
</feature>